<feature type="binding site" evidence="11">
    <location>
        <position position="200"/>
    </location>
    <ligand>
        <name>pyridoxal 5'-phosphate</name>
        <dbReference type="ChEBI" id="CHEBI:597326"/>
    </ligand>
</feature>
<dbReference type="PANTHER" id="PTHR43247:SF1">
    <property type="entry name" value="PHOSPHOSERINE AMINOTRANSFERASE"/>
    <property type="match status" value="1"/>
</dbReference>
<comment type="subcellular location">
    <subcellularLocation>
        <location evidence="11">Cytoplasm</location>
    </subcellularLocation>
</comment>
<keyword evidence="8 11" id="KW-0718">Serine biosynthesis</keyword>
<organism evidence="14 15">
    <name type="scientific">Kingella bonacorsii</name>
    <dbReference type="NCBI Taxonomy" id="2796361"/>
    <lineage>
        <taxon>Bacteria</taxon>
        <taxon>Pseudomonadati</taxon>
        <taxon>Pseudomonadota</taxon>
        <taxon>Betaproteobacteria</taxon>
        <taxon>Neisseriales</taxon>
        <taxon>Neisseriaceae</taxon>
        <taxon>Kingella</taxon>
    </lineage>
</organism>
<comment type="caution">
    <text evidence="11">Lacks conserved residue(s) required for the propagation of feature annotation.</text>
</comment>
<comment type="cofactor">
    <cofactor evidence="11">
        <name>pyridoxal 5'-phosphate</name>
        <dbReference type="ChEBI" id="CHEBI:597326"/>
    </cofactor>
    <text evidence="11">Binds 1 pyridoxal phosphate per subunit.</text>
</comment>
<dbReference type="InterPro" id="IPR015421">
    <property type="entry name" value="PyrdxlP-dep_Trfase_major"/>
</dbReference>
<keyword evidence="5 11" id="KW-0808">Transferase</keyword>
<evidence type="ECO:0000256" key="10">
    <source>
        <dbReference type="ARBA" id="ARBA00049007"/>
    </source>
</evidence>
<proteinExistence type="inferred from homology"/>
<dbReference type="InterPro" id="IPR015424">
    <property type="entry name" value="PyrdxlP-dep_Trfase"/>
</dbReference>
<feature type="domain" description="Aminotransferase class V" evidence="13">
    <location>
        <begin position="3"/>
        <end position="354"/>
    </location>
</feature>
<feature type="binding site" evidence="11">
    <location>
        <position position="41"/>
    </location>
    <ligand>
        <name>L-glutamate</name>
        <dbReference type="ChEBI" id="CHEBI:29985"/>
    </ligand>
</feature>
<evidence type="ECO:0000256" key="3">
    <source>
        <dbReference type="ARBA" id="ARBA00022576"/>
    </source>
</evidence>
<dbReference type="NCBIfam" id="NF003764">
    <property type="entry name" value="PRK05355.1"/>
    <property type="match status" value="1"/>
</dbReference>
<dbReference type="HAMAP" id="MF_00160">
    <property type="entry name" value="SerC_aminotrans_5"/>
    <property type="match status" value="1"/>
</dbReference>
<keyword evidence="15" id="KW-1185">Reference proteome</keyword>
<comment type="pathway">
    <text evidence="11">Cofactor biosynthesis; pyridoxine 5'-phosphate biosynthesis; pyridoxine 5'-phosphate from D-erythrose 4-phosphate: step 3/5.</text>
</comment>
<dbReference type="InterPro" id="IPR015422">
    <property type="entry name" value="PyrdxlP-dep_Trfase_small"/>
</dbReference>
<comment type="catalytic activity">
    <reaction evidence="9 11">
        <text>4-(phosphooxy)-L-threonine + 2-oxoglutarate = (R)-3-hydroxy-2-oxo-4-phosphooxybutanoate + L-glutamate</text>
        <dbReference type="Rhea" id="RHEA:16573"/>
        <dbReference type="ChEBI" id="CHEBI:16810"/>
        <dbReference type="ChEBI" id="CHEBI:29985"/>
        <dbReference type="ChEBI" id="CHEBI:58452"/>
        <dbReference type="ChEBI" id="CHEBI:58538"/>
        <dbReference type="EC" id="2.6.1.52"/>
    </reaction>
</comment>
<evidence type="ECO:0000256" key="2">
    <source>
        <dbReference type="ARBA" id="ARBA00006904"/>
    </source>
</evidence>
<dbReference type="PANTHER" id="PTHR43247">
    <property type="entry name" value="PHOSPHOSERINE AMINOTRANSFERASE"/>
    <property type="match status" value="1"/>
</dbReference>
<dbReference type="GO" id="GO:0004648">
    <property type="term" value="F:O-phospho-L-serine:2-oxoglutarate aminotransferase activity"/>
    <property type="evidence" value="ECO:0007669"/>
    <property type="project" value="UniProtKB-EC"/>
</dbReference>
<feature type="modified residue" description="N6-(pyridoxal phosphate)lysine" evidence="11">
    <location>
        <position position="201"/>
    </location>
</feature>
<evidence type="ECO:0000256" key="12">
    <source>
        <dbReference type="RuleBase" id="RU004505"/>
    </source>
</evidence>
<feature type="binding site" evidence="11">
    <location>
        <begin position="242"/>
        <end position="243"/>
    </location>
    <ligand>
        <name>pyridoxal 5'-phosphate</name>
        <dbReference type="ChEBI" id="CHEBI:597326"/>
    </ligand>
</feature>
<name>A0ABS1BRW0_9NEIS</name>
<evidence type="ECO:0000313" key="15">
    <source>
        <dbReference type="Proteomes" id="UP000614058"/>
    </source>
</evidence>
<dbReference type="RefSeq" id="WP_200521691.1">
    <property type="nucleotide sequence ID" value="NZ_JAEHNZ010000001.1"/>
</dbReference>
<dbReference type="InterPro" id="IPR000192">
    <property type="entry name" value="Aminotrans_V_dom"/>
</dbReference>
<comment type="caution">
    <text evidence="14">The sequence shown here is derived from an EMBL/GenBank/DDBJ whole genome shotgun (WGS) entry which is preliminary data.</text>
</comment>
<evidence type="ECO:0000256" key="8">
    <source>
        <dbReference type="ARBA" id="ARBA00023299"/>
    </source>
</evidence>
<evidence type="ECO:0000256" key="1">
    <source>
        <dbReference type="ARBA" id="ARBA00005099"/>
    </source>
</evidence>
<keyword evidence="6 11" id="KW-0663">Pyridoxal phosphate</keyword>
<evidence type="ECO:0000256" key="7">
    <source>
        <dbReference type="ARBA" id="ARBA00023096"/>
    </source>
</evidence>
<dbReference type="InterPro" id="IPR020578">
    <property type="entry name" value="Aminotrans_V_PyrdxlP_BS"/>
</dbReference>
<dbReference type="Proteomes" id="UP000614058">
    <property type="component" value="Unassembled WGS sequence"/>
</dbReference>
<protein>
    <recommendedName>
        <fullName evidence="11">Phosphoserine aminotransferase</fullName>
        <ecNumber evidence="11">2.6.1.52</ecNumber>
    </recommendedName>
    <alternativeName>
        <fullName evidence="11">Phosphohydroxythreonine aminotransferase</fullName>
        <shortName evidence="11">PSAT</shortName>
    </alternativeName>
</protein>
<evidence type="ECO:0000256" key="6">
    <source>
        <dbReference type="ARBA" id="ARBA00022898"/>
    </source>
</evidence>
<dbReference type="EMBL" id="JAEHNZ010000001">
    <property type="protein sequence ID" value="MBK0395635.1"/>
    <property type="molecule type" value="Genomic_DNA"/>
</dbReference>
<dbReference type="NCBIfam" id="TIGR01364">
    <property type="entry name" value="serC_1"/>
    <property type="match status" value="1"/>
</dbReference>
<reference evidence="14 15" key="1">
    <citation type="journal article" date="2021" name="Pathogens">
        <title>Isolation and Characterization of Kingella bonacorsii sp. nov., A Novel Kingella Species Detected in a Stable Periodontitis Subject.</title>
        <authorList>
            <person name="Antezack A."/>
            <person name="Boxberger M."/>
            <person name="Rolland C."/>
            <person name="Monnet-Corti V."/>
            <person name="La Scola B."/>
        </authorList>
    </citation>
    <scope>NUCLEOTIDE SEQUENCE [LARGE SCALE GENOMIC DNA]</scope>
    <source>
        <strain evidence="14 15">Marseille-Q4569</strain>
    </source>
</reference>
<dbReference type="SUPFAM" id="SSF53383">
    <property type="entry name" value="PLP-dependent transferases"/>
    <property type="match status" value="1"/>
</dbReference>
<sequence>MPVYNFSSGPATLPESVLRTAQQEMLDYNGTGISVMTMSHRSDAFLSILHHAEQDLRSLMNIPGNYKILFLQGGALAQFTQVALNLAQNHQRVDAVITGNWSRIAAEQMGKLSPHLNVHIAAHGGEQFNYTNLPAPETWDISPQSAFVHYVINETVNGVQYHPVPKLGSDAPPVVCDFSSEILSRPINVSDFGVIYAGAQKNIGMAGATVVIIREDLLQRCTDRIPNVWNYQVHLDRNGMYNTPCTYAVYIAGLVFRWLQTQGGVAKIAAVNERKAALLYQTIDQSGGFYQNPIAPEARSRMNVIFSTGNPELDARFIQEAALNGMQSLAGYKTIGGMRASIYNAMPLAGVETLASFMREFQRKNG</sequence>
<dbReference type="Gene3D" id="3.40.640.10">
    <property type="entry name" value="Type I PLP-dependent aspartate aminotransferase-like (Major domain)"/>
    <property type="match status" value="1"/>
</dbReference>
<keyword evidence="11" id="KW-0963">Cytoplasm</keyword>
<evidence type="ECO:0000256" key="11">
    <source>
        <dbReference type="HAMAP-Rule" id="MF_00160"/>
    </source>
</evidence>
<dbReference type="InterPro" id="IPR022278">
    <property type="entry name" value="Pser_aminoTfrase"/>
</dbReference>
<keyword evidence="3 11" id="KW-0032">Aminotransferase</keyword>
<evidence type="ECO:0000256" key="9">
    <source>
        <dbReference type="ARBA" id="ARBA00047630"/>
    </source>
</evidence>
<gene>
    <name evidence="11 14" type="primary">serC</name>
    <name evidence="14" type="ORF">JDW22_03260</name>
</gene>
<comment type="function">
    <text evidence="11">Catalyzes the reversible conversion of 3-phosphohydroxypyruvate to phosphoserine and of 3-hydroxy-2-oxo-4-phosphonooxybutanoate to phosphohydroxythreonine.</text>
</comment>
<accession>A0ABS1BRW0</accession>
<evidence type="ECO:0000313" key="14">
    <source>
        <dbReference type="EMBL" id="MBK0395635.1"/>
    </source>
</evidence>
<feature type="binding site" evidence="11">
    <location>
        <position position="101"/>
    </location>
    <ligand>
        <name>pyridoxal 5'-phosphate</name>
        <dbReference type="ChEBI" id="CHEBI:597326"/>
    </ligand>
</feature>
<dbReference type="Pfam" id="PF00266">
    <property type="entry name" value="Aminotran_5"/>
    <property type="match status" value="1"/>
</dbReference>
<comment type="pathway">
    <text evidence="1 11 12">Amino-acid biosynthesis; L-serine biosynthesis; L-serine from 3-phospho-D-glycerate: step 2/3.</text>
</comment>
<evidence type="ECO:0000256" key="4">
    <source>
        <dbReference type="ARBA" id="ARBA00022605"/>
    </source>
</evidence>
<dbReference type="EC" id="2.6.1.52" evidence="11"/>
<feature type="binding site" evidence="11">
    <location>
        <position position="8"/>
    </location>
    <ligand>
        <name>L-glutamate</name>
        <dbReference type="ChEBI" id="CHEBI:29985"/>
    </ligand>
</feature>
<dbReference type="Gene3D" id="3.90.1150.10">
    <property type="entry name" value="Aspartate Aminotransferase, domain 1"/>
    <property type="match status" value="1"/>
</dbReference>
<comment type="catalytic activity">
    <reaction evidence="10 11 12">
        <text>O-phospho-L-serine + 2-oxoglutarate = 3-phosphooxypyruvate + L-glutamate</text>
        <dbReference type="Rhea" id="RHEA:14329"/>
        <dbReference type="ChEBI" id="CHEBI:16810"/>
        <dbReference type="ChEBI" id="CHEBI:18110"/>
        <dbReference type="ChEBI" id="CHEBI:29985"/>
        <dbReference type="ChEBI" id="CHEBI:57524"/>
        <dbReference type="EC" id="2.6.1.52"/>
    </reaction>
</comment>
<dbReference type="PIRSF" id="PIRSF000525">
    <property type="entry name" value="SerC"/>
    <property type="match status" value="1"/>
</dbReference>
<keyword evidence="4 11" id="KW-0028">Amino-acid biosynthesis</keyword>
<comment type="subunit">
    <text evidence="11">Homodimer.</text>
</comment>
<evidence type="ECO:0000259" key="13">
    <source>
        <dbReference type="Pfam" id="PF00266"/>
    </source>
</evidence>
<feature type="binding site" evidence="11">
    <location>
        <position position="177"/>
    </location>
    <ligand>
        <name>pyridoxal 5'-phosphate</name>
        <dbReference type="ChEBI" id="CHEBI:597326"/>
    </ligand>
</feature>
<comment type="similarity">
    <text evidence="2 11">Belongs to the class-V pyridoxal-phosphate-dependent aminotransferase family. SerC subfamily.</text>
</comment>
<keyword evidence="7 11" id="KW-0664">Pyridoxine biosynthesis</keyword>
<dbReference type="PROSITE" id="PS00595">
    <property type="entry name" value="AA_TRANSFER_CLASS_5"/>
    <property type="match status" value="1"/>
</dbReference>
<evidence type="ECO:0000256" key="5">
    <source>
        <dbReference type="ARBA" id="ARBA00022679"/>
    </source>
</evidence>
<feature type="binding site" evidence="11">
    <location>
        <position position="155"/>
    </location>
    <ligand>
        <name>pyridoxal 5'-phosphate</name>
        <dbReference type="ChEBI" id="CHEBI:597326"/>
    </ligand>
</feature>